<comment type="caution">
    <text evidence="1">The sequence shown here is derived from an EMBL/GenBank/DDBJ whole genome shotgun (WGS) entry which is preliminary data.</text>
</comment>
<name>A0AAE0KX59_9CHLO</name>
<reference evidence="1 2" key="1">
    <citation type="journal article" date="2015" name="Genome Biol. Evol.">
        <title>Comparative Genomics of a Bacterivorous Green Alga Reveals Evolutionary Causalities and Consequences of Phago-Mixotrophic Mode of Nutrition.</title>
        <authorList>
            <person name="Burns J.A."/>
            <person name="Paasch A."/>
            <person name="Narechania A."/>
            <person name="Kim E."/>
        </authorList>
    </citation>
    <scope>NUCLEOTIDE SEQUENCE [LARGE SCALE GENOMIC DNA]</scope>
    <source>
        <strain evidence="1 2">PLY_AMNH</strain>
    </source>
</reference>
<sequence length="252" mass="28121">MGGFILLQVAFANVLTAFTPYLYAPIYYAANYDPSALYGYSEIFGLNSRFYSTAANSAERSLLPQTVCVGLSHARSCAQQGVGNATLPGAHVFLCLDDDGTEYVVHGCKRDGYCHCAWVMTSAKFFAYRGVESDGHLGHRDHATGAYTTVTVEQAQQYGFGEFDKRVLKYYQTSAHGAHITDNGYSAPDDDNVLLKHEADFPYWLFYFVRVGLHLSLNLRNFLQRTSRSWTLHIPCQEDVQAMLHDACLHAL</sequence>
<organism evidence="1 2">
    <name type="scientific">Cymbomonas tetramitiformis</name>
    <dbReference type="NCBI Taxonomy" id="36881"/>
    <lineage>
        <taxon>Eukaryota</taxon>
        <taxon>Viridiplantae</taxon>
        <taxon>Chlorophyta</taxon>
        <taxon>Pyramimonadophyceae</taxon>
        <taxon>Pyramimonadales</taxon>
        <taxon>Pyramimonadaceae</taxon>
        <taxon>Cymbomonas</taxon>
    </lineage>
</organism>
<dbReference type="AlphaFoldDB" id="A0AAE0KX59"/>
<proteinExistence type="predicted"/>
<gene>
    <name evidence="1" type="ORF">CYMTET_27156</name>
</gene>
<evidence type="ECO:0000313" key="2">
    <source>
        <dbReference type="Proteomes" id="UP001190700"/>
    </source>
</evidence>
<dbReference type="Proteomes" id="UP001190700">
    <property type="component" value="Unassembled WGS sequence"/>
</dbReference>
<keyword evidence="2" id="KW-1185">Reference proteome</keyword>
<evidence type="ECO:0000313" key="1">
    <source>
        <dbReference type="EMBL" id="KAK3264078.1"/>
    </source>
</evidence>
<protein>
    <submittedName>
        <fullName evidence="1">Uncharacterized protein</fullName>
    </submittedName>
</protein>
<accession>A0AAE0KX59</accession>
<dbReference type="EMBL" id="LGRX02014807">
    <property type="protein sequence ID" value="KAK3264078.1"/>
    <property type="molecule type" value="Genomic_DNA"/>
</dbReference>